<organism evidence="6 7">
    <name type="scientific">Vallitalea longa</name>
    <dbReference type="NCBI Taxonomy" id="2936439"/>
    <lineage>
        <taxon>Bacteria</taxon>
        <taxon>Bacillati</taxon>
        <taxon>Bacillota</taxon>
        <taxon>Clostridia</taxon>
        <taxon>Lachnospirales</taxon>
        <taxon>Vallitaleaceae</taxon>
        <taxon>Vallitalea</taxon>
    </lineage>
</organism>
<evidence type="ECO:0000256" key="2">
    <source>
        <dbReference type="ARBA" id="ARBA00022741"/>
    </source>
</evidence>
<dbReference type="Gene3D" id="3.40.50.300">
    <property type="entry name" value="P-loop containing nucleotide triphosphate hydrolases"/>
    <property type="match status" value="2"/>
</dbReference>
<dbReference type="RefSeq" id="WP_281818905.1">
    <property type="nucleotide sequence ID" value="NZ_BRLB01000020.1"/>
</dbReference>
<dbReference type="Gene3D" id="1.10.287.380">
    <property type="entry name" value="Valyl-tRNA synthetase, C-terminal domain"/>
    <property type="match status" value="1"/>
</dbReference>
<dbReference type="PROSITE" id="PS00211">
    <property type="entry name" value="ABC_TRANSPORTER_1"/>
    <property type="match status" value="1"/>
</dbReference>
<evidence type="ECO:0000256" key="1">
    <source>
        <dbReference type="ARBA" id="ARBA00022737"/>
    </source>
</evidence>
<dbReference type="InterPro" id="IPR003593">
    <property type="entry name" value="AAA+_ATPase"/>
</dbReference>
<gene>
    <name evidence="6" type="ORF">SH1V18_41370</name>
</gene>
<keyword evidence="2" id="KW-0547">Nucleotide-binding</keyword>
<keyword evidence="7" id="KW-1185">Reference proteome</keyword>
<dbReference type="AlphaFoldDB" id="A0A9W5YCW5"/>
<dbReference type="Proteomes" id="UP001144256">
    <property type="component" value="Unassembled WGS sequence"/>
</dbReference>
<dbReference type="NCBIfam" id="NF000355">
    <property type="entry name" value="ribo_prot_ABC_F"/>
    <property type="match status" value="1"/>
</dbReference>
<dbReference type="CDD" id="cd03221">
    <property type="entry name" value="ABCF_EF-3"/>
    <property type="match status" value="2"/>
</dbReference>
<dbReference type="InterPro" id="IPR051309">
    <property type="entry name" value="ABCF_ATPase"/>
</dbReference>
<evidence type="ECO:0000313" key="7">
    <source>
        <dbReference type="Proteomes" id="UP001144256"/>
    </source>
</evidence>
<proteinExistence type="predicted"/>
<keyword evidence="4" id="KW-0175">Coiled coil</keyword>
<protein>
    <submittedName>
        <fullName evidence="6">Thiamine ABC transporter substrate-binding protein</fullName>
    </submittedName>
</protein>
<dbReference type="GO" id="GO:0003677">
    <property type="term" value="F:DNA binding"/>
    <property type="evidence" value="ECO:0007669"/>
    <property type="project" value="InterPro"/>
</dbReference>
<dbReference type="SMART" id="SM00382">
    <property type="entry name" value="AAA"/>
    <property type="match status" value="2"/>
</dbReference>
<dbReference type="InterPro" id="IPR032524">
    <property type="entry name" value="ABC_tran_C"/>
</dbReference>
<accession>A0A9W5YCW5</accession>
<sequence>MILSCKNICKAFVTNTVLDNISFWLEKGDKAAIVGINGAGKSTLFKIITNELEADSGQVIINSMTKLGYLSQNSSLSSEKTIYDEMLLTCKDIIDMENTLRDLEIKMSQLSHDSEAMDSLMKSYSNLQHTFEINNGYSYKSNIKGVLKGLGFCEEDFSANISTLSGGQKTRVALAKILLEKPDILLLDEPTNHLDIKACEWLEGFLCNYQGTVIIISHDRYFLDKIVNKVIEIENTHSQIYNGNYSFYIKHKSINEDIQTKHYIEQQKEIRRQQEVIRELRSHGRDKLIKRAQSREKQLQKINMIDKPSYVNDSMHLKLSPRTISGNDVLTATDISKSFDNKHLFSNLVFQIKRGEKVALIGDNGTGKTTLFRIISHQLKQDTGDISLGAKVQIGYYDQEHATLNQNNTLIEEISDAYPNMTSGHIRNTLAAFLFTGEDVFKRISSLSGGEKGRLILAKLMLSNANFLLLDEPTNHLDIISKEILESAINNYTGTVLFISHDRYFINKIATRVLELTPDKINNFLGNYNYVTEKKQEEEKQRLLELENSINSKNNNKQIDTNINSSTKKDWLKSKDQQANKRKLDNQIKKIESEIHELEKIINSIDDQLCLEEVYTNAEKATKLLEEKTNHNTQLESLYEKWEELLVE</sequence>
<keyword evidence="1" id="KW-0677">Repeat</keyword>
<keyword evidence="3" id="KW-0067">ATP-binding</keyword>
<evidence type="ECO:0000259" key="5">
    <source>
        <dbReference type="PROSITE" id="PS50893"/>
    </source>
</evidence>
<dbReference type="InterPro" id="IPR003439">
    <property type="entry name" value="ABC_transporter-like_ATP-bd"/>
</dbReference>
<dbReference type="GO" id="GO:0016887">
    <property type="term" value="F:ATP hydrolysis activity"/>
    <property type="evidence" value="ECO:0007669"/>
    <property type="project" value="InterPro"/>
</dbReference>
<dbReference type="PROSITE" id="PS50893">
    <property type="entry name" value="ABC_TRANSPORTER_2"/>
    <property type="match status" value="2"/>
</dbReference>
<dbReference type="EMBL" id="BRLB01000020">
    <property type="protein sequence ID" value="GKX31657.1"/>
    <property type="molecule type" value="Genomic_DNA"/>
</dbReference>
<dbReference type="InterPro" id="IPR037118">
    <property type="entry name" value="Val-tRNA_synth_C_sf"/>
</dbReference>
<dbReference type="PANTHER" id="PTHR42855">
    <property type="entry name" value="ABC TRANSPORTER ATP-BINDING SUBUNIT"/>
    <property type="match status" value="1"/>
</dbReference>
<reference evidence="6" key="1">
    <citation type="submission" date="2022-06" db="EMBL/GenBank/DDBJ databases">
        <title>Vallitalea longa sp. nov., an anaerobic bacterium isolated from marine sediment.</title>
        <authorList>
            <person name="Hirano S."/>
            <person name="Terahara T."/>
            <person name="Mori K."/>
            <person name="Hamada M."/>
            <person name="Matsumoto R."/>
            <person name="Kobayashi T."/>
        </authorList>
    </citation>
    <scope>NUCLEOTIDE SEQUENCE</scope>
    <source>
        <strain evidence="6">SH18-1</strain>
    </source>
</reference>
<dbReference type="FunFam" id="3.40.50.300:FF:000309">
    <property type="entry name" value="ABC transporter ATP-binding protein"/>
    <property type="match status" value="1"/>
</dbReference>
<dbReference type="SUPFAM" id="SSF52540">
    <property type="entry name" value="P-loop containing nucleoside triphosphate hydrolases"/>
    <property type="match status" value="2"/>
</dbReference>
<dbReference type="InterPro" id="IPR017871">
    <property type="entry name" value="ABC_transporter-like_CS"/>
</dbReference>
<feature type="coiled-coil region" evidence="4">
    <location>
        <begin position="536"/>
        <end position="645"/>
    </location>
</feature>
<dbReference type="GO" id="GO:0005524">
    <property type="term" value="F:ATP binding"/>
    <property type="evidence" value="ECO:0007669"/>
    <property type="project" value="UniProtKB-KW"/>
</dbReference>
<name>A0A9W5YCW5_9FIRM</name>
<dbReference type="InterPro" id="IPR027417">
    <property type="entry name" value="P-loop_NTPase"/>
</dbReference>
<dbReference type="Pfam" id="PF12848">
    <property type="entry name" value="ABC_tran_Xtn"/>
    <property type="match status" value="1"/>
</dbReference>
<evidence type="ECO:0000313" key="6">
    <source>
        <dbReference type="EMBL" id="GKX31657.1"/>
    </source>
</evidence>
<evidence type="ECO:0000256" key="4">
    <source>
        <dbReference type="SAM" id="Coils"/>
    </source>
</evidence>
<dbReference type="PANTHER" id="PTHR42855:SF2">
    <property type="entry name" value="DRUG RESISTANCE ABC TRANSPORTER,ATP-BINDING PROTEIN"/>
    <property type="match status" value="1"/>
</dbReference>
<feature type="domain" description="ABC transporter" evidence="5">
    <location>
        <begin position="330"/>
        <end position="543"/>
    </location>
</feature>
<dbReference type="Pfam" id="PF16326">
    <property type="entry name" value="ABC_tran_CTD"/>
    <property type="match status" value="1"/>
</dbReference>
<evidence type="ECO:0000256" key="3">
    <source>
        <dbReference type="ARBA" id="ARBA00022840"/>
    </source>
</evidence>
<dbReference type="InterPro" id="IPR032781">
    <property type="entry name" value="ABC_tran_Xtn"/>
</dbReference>
<feature type="domain" description="ABC transporter" evidence="5">
    <location>
        <begin position="3"/>
        <end position="260"/>
    </location>
</feature>
<dbReference type="Pfam" id="PF00005">
    <property type="entry name" value="ABC_tran"/>
    <property type="match status" value="2"/>
</dbReference>
<comment type="caution">
    <text evidence="6">The sequence shown here is derived from an EMBL/GenBank/DDBJ whole genome shotgun (WGS) entry which is preliminary data.</text>
</comment>
<dbReference type="FunFam" id="3.40.50.300:FF:000011">
    <property type="entry name" value="Putative ABC transporter ATP-binding component"/>
    <property type="match status" value="1"/>
</dbReference>